<proteinExistence type="predicted"/>
<feature type="transmembrane region" description="Helical" evidence="1">
    <location>
        <begin position="440"/>
        <end position="464"/>
    </location>
</feature>
<evidence type="ECO:0008006" key="4">
    <source>
        <dbReference type="Google" id="ProtNLM"/>
    </source>
</evidence>
<feature type="transmembrane region" description="Helical" evidence="1">
    <location>
        <begin position="672"/>
        <end position="698"/>
    </location>
</feature>
<evidence type="ECO:0000313" key="2">
    <source>
        <dbReference type="EMBL" id="GAX77986.1"/>
    </source>
</evidence>
<reference evidence="2 3" key="1">
    <citation type="submission" date="2017-08" db="EMBL/GenBank/DDBJ databases">
        <title>Acidophilic green algal genome provides insights into adaptation to an acidic environment.</title>
        <authorList>
            <person name="Hirooka S."/>
            <person name="Hirose Y."/>
            <person name="Kanesaki Y."/>
            <person name="Higuchi S."/>
            <person name="Fujiwara T."/>
            <person name="Onuma R."/>
            <person name="Era A."/>
            <person name="Ohbayashi R."/>
            <person name="Uzuka A."/>
            <person name="Nozaki H."/>
            <person name="Yoshikawa H."/>
            <person name="Miyagishima S.Y."/>
        </authorList>
    </citation>
    <scope>NUCLEOTIDE SEQUENCE [LARGE SCALE GENOMIC DNA]</scope>
    <source>
        <strain evidence="2 3">NIES-2499</strain>
    </source>
</reference>
<keyword evidence="1" id="KW-0472">Membrane</keyword>
<gene>
    <name evidence="2" type="ORF">CEUSTIGMA_g5428.t1</name>
</gene>
<feature type="transmembrane region" description="Helical" evidence="1">
    <location>
        <begin position="476"/>
        <end position="504"/>
    </location>
</feature>
<dbReference type="EMBL" id="BEGY01000028">
    <property type="protein sequence ID" value="GAX77986.1"/>
    <property type="molecule type" value="Genomic_DNA"/>
</dbReference>
<evidence type="ECO:0000313" key="3">
    <source>
        <dbReference type="Proteomes" id="UP000232323"/>
    </source>
</evidence>
<keyword evidence="3" id="KW-1185">Reference proteome</keyword>
<feature type="transmembrane region" description="Helical" evidence="1">
    <location>
        <begin position="288"/>
        <end position="309"/>
    </location>
</feature>
<feature type="transmembrane region" description="Helical" evidence="1">
    <location>
        <begin position="634"/>
        <end position="652"/>
    </location>
</feature>
<protein>
    <recommendedName>
        <fullName evidence="4">Transmembrane protein</fullName>
    </recommendedName>
</protein>
<dbReference type="OrthoDB" id="17198at2759"/>
<keyword evidence="1" id="KW-1133">Transmembrane helix</keyword>
<evidence type="ECO:0000256" key="1">
    <source>
        <dbReference type="SAM" id="Phobius"/>
    </source>
</evidence>
<feature type="transmembrane region" description="Helical" evidence="1">
    <location>
        <begin position="380"/>
        <end position="402"/>
    </location>
</feature>
<comment type="caution">
    <text evidence="2">The sequence shown here is derived from an EMBL/GenBank/DDBJ whole genome shotgun (WGS) entry which is preliminary data.</text>
</comment>
<keyword evidence="1" id="KW-0812">Transmembrane</keyword>
<organism evidence="2 3">
    <name type="scientific">Chlamydomonas eustigma</name>
    <dbReference type="NCBI Taxonomy" id="1157962"/>
    <lineage>
        <taxon>Eukaryota</taxon>
        <taxon>Viridiplantae</taxon>
        <taxon>Chlorophyta</taxon>
        <taxon>core chlorophytes</taxon>
        <taxon>Chlorophyceae</taxon>
        <taxon>CS clade</taxon>
        <taxon>Chlamydomonadales</taxon>
        <taxon>Chlamydomonadaceae</taxon>
        <taxon>Chlamydomonas</taxon>
    </lineage>
</organism>
<feature type="transmembrane region" description="Helical" evidence="1">
    <location>
        <begin position="719"/>
        <end position="745"/>
    </location>
</feature>
<dbReference type="Proteomes" id="UP000232323">
    <property type="component" value="Unassembled WGS sequence"/>
</dbReference>
<name>A0A250X4K3_9CHLO</name>
<feature type="transmembrane region" description="Helical" evidence="1">
    <location>
        <begin position="414"/>
        <end position="434"/>
    </location>
</feature>
<feature type="transmembrane region" description="Helical" evidence="1">
    <location>
        <begin position="510"/>
        <end position="527"/>
    </location>
</feature>
<dbReference type="AlphaFoldDB" id="A0A250X4K3"/>
<sequence>MNDQDVSSPAADQNGVAASGVFVQNQNYIINDGGDAQISLRELQEQENGAEHEIRSSSHELVTSFSTALADKSSSKISFEGQDSVTPKTTLKGGKRKVVCWTPPQGFSSKEDAISVANRADILEAADNISDDEEPFSPSYLVSRISKSFTHLVHSLHQTALGDDHTVQDRWEDEDNHGIFANQAQEVKVARVENFDGEISSGRSDSLNEQHASTVIGIRKIRCMGGANKIMPMLEVLTDANSLLSGGDDMVGRKKQPIYSDHVGASFGSLTDSLKSFYQEKKETRTLLWYYIQILMYSATVAAFCLPVIGTLSVIKWHVVVEPITANVSVVQIGAVNSALNTTLAQGPPASVTPSSTLNTGVNTFKNHPETSPFRPNDKALQLMLIFQLIFPLVLYALCLYICICKTFKIPRALIIAVTFTASWSLLACGLIYAYDFSFWFYYVDLFMIVAAYVPCMCVVGWYIEQNEETSTRDRFIDMLYVALLEALVAVATLIYCFFIMPLFFTLTNAWLQLMWLCVVHPLYFEVTTGFLVRKVLYRNRALGRTDVVYFLTIVHSMVHSVALSTSLQASIEPVRILAVTLLIYNISKLTWRSTVIPRDLFVERLFKGWSYNFEEQEKFDLARMVTVGILTEIILENASVIVSPFLLYRMYNEPLFMSVVPNTFFNNGGGYPVQTLLSLIAILFAFTFLFDLIFLFLNYYTSENLPIINTWRRIKKAGFWYMGFMIYAYVCMGILFLFLTMLILPRAVYCDSNEYCDCRTNTYAAICKGEYISMLVDYLIEPYGSG</sequence>
<accession>A0A250X4K3</accession>